<accession>A0AAE0NJ56</accession>
<feature type="compositionally biased region" description="Low complexity" evidence="1">
    <location>
        <begin position="142"/>
        <end position="158"/>
    </location>
</feature>
<reference evidence="2" key="1">
    <citation type="journal article" date="2023" name="Mol. Phylogenet. Evol.">
        <title>Genome-scale phylogeny and comparative genomics of the fungal order Sordariales.</title>
        <authorList>
            <person name="Hensen N."/>
            <person name="Bonometti L."/>
            <person name="Westerberg I."/>
            <person name="Brannstrom I.O."/>
            <person name="Guillou S."/>
            <person name="Cros-Aarteil S."/>
            <person name="Calhoun S."/>
            <person name="Haridas S."/>
            <person name="Kuo A."/>
            <person name="Mondo S."/>
            <person name="Pangilinan J."/>
            <person name="Riley R."/>
            <person name="LaButti K."/>
            <person name="Andreopoulos B."/>
            <person name="Lipzen A."/>
            <person name="Chen C."/>
            <person name="Yan M."/>
            <person name="Daum C."/>
            <person name="Ng V."/>
            <person name="Clum A."/>
            <person name="Steindorff A."/>
            <person name="Ohm R.A."/>
            <person name="Martin F."/>
            <person name="Silar P."/>
            <person name="Natvig D.O."/>
            <person name="Lalanne C."/>
            <person name="Gautier V."/>
            <person name="Ament-Velasquez S.L."/>
            <person name="Kruys A."/>
            <person name="Hutchinson M.I."/>
            <person name="Powell A.J."/>
            <person name="Barry K."/>
            <person name="Miller A.N."/>
            <person name="Grigoriev I.V."/>
            <person name="Debuchy R."/>
            <person name="Gladieux P."/>
            <person name="Hiltunen Thoren M."/>
            <person name="Johannesson H."/>
        </authorList>
    </citation>
    <scope>NUCLEOTIDE SEQUENCE</scope>
    <source>
        <strain evidence="2">CBS 958.72</strain>
    </source>
</reference>
<sequence length="312" mass="33206">MGTSWPGAFVIPPHTTPDTAAVCSRHGGWRVFRPPGAGTTAKFPCQSPRGARRSRTPGKTAWADSSRWRSACCGGWLHYARAISARLPLLAVFSLLFLHLAAAPAAASPSLLRRRLAAAASWSAIRLCHKNPQLPCRQRVGSASPATSHSPTPASRASEVPPAAVPQASEWGLPCCSCTVESILHGRVPYPARTPIQYRLRDGREDAGPARILQPAAVVAEEGVLDAEVNRETLAVLAARRTARRTASVLCTDSYSALGVRFQGGPGCHTPLRRGAPLLTPHKPLTIPQSPQSPSLHIWTELHPLTGQPAGC</sequence>
<evidence type="ECO:0000313" key="2">
    <source>
        <dbReference type="EMBL" id="KAK3382501.1"/>
    </source>
</evidence>
<reference evidence="2" key="2">
    <citation type="submission" date="2023-06" db="EMBL/GenBank/DDBJ databases">
        <authorList>
            <consortium name="Lawrence Berkeley National Laboratory"/>
            <person name="Haridas S."/>
            <person name="Hensen N."/>
            <person name="Bonometti L."/>
            <person name="Westerberg I."/>
            <person name="Brannstrom I.O."/>
            <person name="Guillou S."/>
            <person name="Cros-Aarteil S."/>
            <person name="Calhoun S."/>
            <person name="Kuo A."/>
            <person name="Mondo S."/>
            <person name="Pangilinan J."/>
            <person name="Riley R."/>
            <person name="Labutti K."/>
            <person name="Andreopoulos B."/>
            <person name="Lipzen A."/>
            <person name="Chen C."/>
            <person name="Yanf M."/>
            <person name="Daum C."/>
            <person name="Ng V."/>
            <person name="Clum A."/>
            <person name="Steindorff A."/>
            <person name="Ohm R."/>
            <person name="Martin F."/>
            <person name="Silar P."/>
            <person name="Natvig D."/>
            <person name="Lalanne C."/>
            <person name="Gautier V."/>
            <person name="Ament-Velasquez S.L."/>
            <person name="Kruys A."/>
            <person name="Hutchinson M.I."/>
            <person name="Powell A.J."/>
            <person name="Barry K."/>
            <person name="Miller A.N."/>
            <person name="Grigoriev I.V."/>
            <person name="Debuchy R."/>
            <person name="Gladieux P."/>
            <person name="Thoren M.H."/>
            <person name="Johannesson H."/>
        </authorList>
    </citation>
    <scope>NUCLEOTIDE SEQUENCE</scope>
    <source>
        <strain evidence="2">CBS 958.72</strain>
    </source>
</reference>
<feature type="region of interest" description="Disordered" evidence="1">
    <location>
        <begin position="138"/>
        <end position="161"/>
    </location>
</feature>
<dbReference type="EMBL" id="JAULSN010000001">
    <property type="protein sequence ID" value="KAK3382501.1"/>
    <property type="molecule type" value="Genomic_DNA"/>
</dbReference>
<name>A0AAE0NJ56_9PEZI</name>
<dbReference type="AlphaFoldDB" id="A0AAE0NJ56"/>
<evidence type="ECO:0000313" key="3">
    <source>
        <dbReference type="Proteomes" id="UP001287356"/>
    </source>
</evidence>
<keyword evidence="3" id="KW-1185">Reference proteome</keyword>
<gene>
    <name evidence="2" type="ORF">B0T24DRAFT_16951</name>
</gene>
<organism evidence="2 3">
    <name type="scientific">Lasiosphaeria ovina</name>
    <dbReference type="NCBI Taxonomy" id="92902"/>
    <lineage>
        <taxon>Eukaryota</taxon>
        <taxon>Fungi</taxon>
        <taxon>Dikarya</taxon>
        <taxon>Ascomycota</taxon>
        <taxon>Pezizomycotina</taxon>
        <taxon>Sordariomycetes</taxon>
        <taxon>Sordariomycetidae</taxon>
        <taxon>Sordariales</taxon>
        <taxon>Lasiosphaeriaceae</taxon>
        <taxon>Lasiosphaeria</taxon>
    </lineage>
</organism>
<protein>
    <submittedName>
        <fullName evidence="2">Uncharacterized protein</fullName>
    </submittedName>
</protein>
<dbReference type="Proteomes" id="UP001287356">
    <property type="component" value="Unassembled WGS sequence"/>
</dbReference>
<evidence type="ECO:0000256" key="1">
    <source>
        <dbReference type="SAM" id="MobiDB-lite"/>
    </source>
</evidence>
<comment type="caution">
    <text evidence="2">The sequence shown here is derived from an EMBL/GenBank/DDBJ whole genome shotgun (WGS) entry which is preliminary data.</text>
</comment>
<proteinExistence type="predicted"/>